<evidence type="ECO:0000313" key="1">
    <source>
        <dbReference type="EMBL" id="NLR94851.1"/>
    </source>
</evidence>
<dbReference type="AlphaFoldDB" id="A0A7X8SR74"/>
<organism evidence="1 2">
    <name type="scientific">Flammeovirga agarivorans</name>
    <dbReference type="NCBI Taxonomy" id="2726742"/>
    <lineage>
        <taxon>Bacteria</taxon>
        <taxon>Pseudomonadati</taxon>
        <taxon>Bacteroidota</taxon>
        <taxon>Cytophagia</taxon>
        <taxon>Cytophagales</taxon>
        <taxon>Flammeovirgaceae</taxon>
        <taxon>Flammeovirga</taxon>
    </lineage>
</organism>
<dbReference type="RefSeq" id="WP_168885560.1">
    <property type="nucleotide sequence ID" value="NZ_JABAIL010000016.1"/>
</dbReference>
<comment type="caution">
    <text evidence="1">The sequence shown here is derived from an EMBL/GenBank/DDBJ whole genome shotgun (WGS) entry which is preliminary data.</text>
</comment>
<protein>
    <submittedName>
        <fullName evidence="1">Uncharacterized protein</fullName>
    </submittedName>
</protein>
<sequence length="91" mass="10393">MIKIQLPNLPHYTNYFELDLPKPVKSVAGGNKHVKLLQLSPTKIAFIANYKIFKEAKGFACIKGDKLQVFQEYTVPKIFEHDTIVYGIDLI</sequence>
<reference evidence="1 2" key="1">
    <citation type="submission" date="2020-04" db="EMBL/GenBank/DDBJ databases">
        <title>Flammeovirga sp. SR4, a novel species isolated from seawater.</title>
        <authorList>
            <person name="Wang X."/>
        </authorList>
    </citation>
    <scope>NUCLEOTIDE SEQUENCE [LARGE SCALE GENOMIC DNA]</scope>
    <source>
        <strain evidence="1 2">SR4</strain>
    </source>
</reference>
<keyword evidence="2" id="KW-1185">Reference proteome</keyword>
<dbReference type="EMBL" id="JABAIL010000016">
    <property type="protein sequence ID" value="NLR94851.1"/>
    <property type="molecule type" value="Genomic_DNA"/>
</dbReference>
<evidence type="ECO:0000313" key="2">
    <source>
        <dbReference type="Proteomes" id="UP000585050"/>
    </source>
</evidence>
<dbReference type="Proteomes" id="UP000585050">
    <property type="component" value="Unassembled WGS sequence"/>
</dbReference>
<gene>
    <name evidence="1" type="ORF">HGP29_26840</name>
</gene>
<proteinExistence type="predicted"/>
<accession>A0A7X8SR74</accession>
<name>A0A7X8SR74_9BACT</name>